<proteinExistence type="predicted"/>
<evidence type="ECO:0000313" key="3">
    <source>
        <dbReference type="Proteomes" id="UP001176940"/>
    </source>
</evidence>
<feature type="region of interest" description="Disordered" evidence="1">
    <location>
        <begin position="1"/>
        <end position="150"/>
    </location>
</feature>
<name>A0ABN9L9Z1_9NEOB</name>
<feature type="compositionally biased region" description="Basic and acidic residues" evidence="1">
    <location>
        <begin position="336"/>
        <end position="349"/>
    </location>
</feature>
<dbReference type="EMBL" id="CAUEEQ010010704">
    <property type="protein sequence ID" value="CAJ0934730.1"/>
    <property type="molecule type" value="Genomic_DNA"/>
</dbReference>
<reference evidence="2" key="1">
    <citation type="submission" date="2023-07" db="EMBL/GenBank/DDBJ databases">
        <authorList>
            <person name="Stuckert A."/>
        </authorList>
    </citation>
    <scope>NUCLEOTIDE SEQUENCE</scope>
</reference>
<protein>
    <submittedName>
        <fullName evidence="2">Uncharacterized protein</fullName>
    </submittedName>
</protein>
<organism evidence="2 3">
    <name type="scientific">Ranitomeya imitator</name>
    <name type="common">mimic poison frog</name>
    <dbReference type="NCBI Taxonomy" id="111125"/>
    <lineage>
        <taxon>Eukaryota</taxon>
        <taxon>Metazoa</taxon>
        <taxon>Chordata</taxon>
        <taxon>Craniata</taxon>
        <taxon>Vertebrata</taxon>
        <taxon>Euteleostomi</taxon>
        <taxon>Amphibia</taxon>
        <taxon>Batrachia</taxon>
        <taxon>Anura</taxon>
        <taxon>Neobatrachia</taxon>
        <taxon>Hyloidea</taxon>
        <taxon>Dendrobatidae</taxon>
        <taxon>Dendrobatinae</taxon>
        <taxon>Ranitomeya</taxon>
    </lineage>
</organism>
<gene>
    <name evidence="2" type="ORF">RIMI_LOCUS6047371</name>
</gene>
<evidence type="ECO:0000256" key="1">
    <source>
        <dbReference type="SAM" id="MobiDB-lite"/>
    </source>
</evidence>
<evidence type="ECO:0000313" key="2">
    <source>
        <dbReference type="EMBL" id="CAJ0934730.1"/>
    </source>
</evidence>
<feature type="region of interest" description="Disordered" evidence="1">
    <location>
        <begin position="299"/>
        <end position="349"/>
    </location>
</feature>
<feature type="compositionally biased region" description="Basic and acidic residues" evidence="1">
    <location>
        <begin position="136"/>
        <end position="147"/>
    </location>
</feature>
<feature type="compositionally biased region" description="Acidic residues" evidence="1">
    <location>
        <begin position="30"/>
        <end position="135"/>
    </location>
</feature>
<sequence length="406" mass="45267">MEDQTPPTSPDGSIKDSTPERFQIPYSDDWSGDDDDVPQEDGDDVPQEDDDDVPQEDGDDVPQEDDDDVPQEDDEDDVPQEDDDDVRQEDDDDVPQENDDDVPQEDDDNVRQEDDDDVPQEDDDDVPQEDKDYDDDNHIPHNDHDVQHDDDDQILQDNVIDDDLVIVKVEEIEGDEEYIRTEGHPTEDYSTTDISQASGVPAITNSSSAILSPSTANLSVSLNFLLYLQISLNSSPLKYAFMASHTGSRLFGSKLDQIIKDATGGTSPLSPRLILVALLLDGSFGLFGLFHRLTAPTSFSQQHQSPQARQEKKAVPFRPTPSWRPRYSPGRSSRPGLEDPPQHDSDKTPTHLPGWVAVFSFFQGRLHLRSRGCMGQGSCILGIQDRVRFHDPGIVSSNPDLPEIPL</sequence>
<dbReference type="Proteomes" id="UP001176940">
    <property type="component" value="Unassembled WGS sequence"/>
</dbReference>
<feature type="compositionally biased region" description="Polar residues" evidence="1">
    <location>
        <begin position="299"/>
        <end position="308"/>
    </location>
</feature>
<keyword evidence="3" id="KW-1185">Reference proteome</keyword>
<feature type="compositionally biased region" description="Low complexity" evidence="1">
    <location>
        <begin position="321"/>
        <end position="335"/>
    </location>
</feature>
<accession>A0ABN9L9Z1</accession>
<comment type="caution">
    <text evidence="2">The sequence shown here is derived from an EMBL/GenBank/DDBJ whole genome shotgun (WGS) entry which is preliminary data.</text>
</comment>